<accession>A0A2J8NT37</accession>
<comment type="caution">
    <text evidence="2">The sequence shown here is derived from an EMBL/GenBank/DDBJ whole genome shotgun (WGS) entry which is preliminary data.</text>
</comment>
<dbReference type="Proteomes" id="UP000236370">
    <property type="component" value="Unassembled WGS sequence"/>
</dbReference>
<sequence length="47" mass="5613">MAGQRTCQRRSSRAGPRKMQEPPKSIEEFLKFQNWVLIENWNDMGNF</sequence>
<protein>
    <submittedName>
        <fullName evidence="2">FAM227B isoform 9</fullName>
    </submittedName>
</protein>
<evidence type="ECO:0000313" key="2">
    <source>
        <dbReference type="EMBL" id="PNI74940.1"/>
    </source>
</evidence>
<organism evidence="2 3">
    <name type="scientific">Pan troglodytes</name>
    <name type="common">Chimpanzee</name>
    <dbReference type="NCBI Taxonomy" id="9598"/>
    <lineage>
        <taxon>Eukaryota</taxon>
        <taxon>Metazoa</taxon>
        <taxon>Chordata</taxon>
        <taxon>Craniata</taxon>
        <taxon>Vertebrata</taxon>
        <taxon>Euteleostomi</taxon>
        <taxon>Mammalia</taxon>
        <taxon>Eutheria</taxon>
        <taxon>Euarchontoglires</taxon>
        <taxon>Primates</taxon>
        <taxon>Haplorrhini</taxon>
        <taxon>Catarrhini</taxon>
        <taxon>Hominidae</taxon>
        <taxon>Pan</taxon>
    </lineage>
</organism>
<feature type="region of interest" description="Disordered" evidence="1">
    <location>
        <begin position="1"/>
        <end position="24"/>
    </location>
</feature>
<name>A0A2J8NT37_PANTR</name>
<reference evidence="2 3" key="1">
    <citation type="submission" date="2017-12" db="EMBL/GenBank/DDBJ databases">
        <title>High-resolution comparative analysis of great ape genomes.</title>
        <authorList>
            <person name="Pollen A."/>
            <person name="Hastie A."/>
            <person name="Hormozdiari F."/>
            <person name="Dougherty M."/>
            <person name="Liu R."/>
            <person name="Chaisson M."/>
            <person name="Hoppe E."/>
            <person name="Hill C."/>
            <person name="Pang A."/>
            <person name="Hillier L."/>
            <person name="Baker C."/>
            <person name="Armstrong J."/>
            <person name="Shendure J."/>
            <person name="Paten B."/>
            <person name="Wilson R."/>
            <person name="Chao H."/>
            <person name="Schneider V."/>
            <person name="Ventura M."/>
            <person name="Kronenberg Z."/>
            <person name="Murali S."/>
            <person name="Gordon D."/>
            <person name="Cantsilieris S."/>
            <person name="Munson K."/>
            <person name="Nelson B."/>
            <person name="Raja A."/>
            <person name="Underwood J."/>
            <person name="Diekhans M."/>
            <person name="Fiddes I."/>
            <person name="Haussler D."/>
            <person name="Eichler E."/>
        </authorList>
    </citation>
    <scope>NUCLEOTIDE SEQUENCE [LARGE SCALE GENOMIC DNA]</scope>
    <source>
        <strain evidence="2">Yerkes chimp pedigree #C0471</strain>
    </source>
</reference>
<dbReference type="EMBL" id="NBAG03000224">
    <property type="protein sequence ID" value="PNI74940.1"/>
    <property type="molecule type" value="Genomic_DNA"/>
</dbReference>
<gene>
    <name evidence="2" type="ORF">CK820_G0008622</name>
</gene>
<feature type="compositionally biased region" description="Basic residues" evidence="1">
    <location>
        <begin position="7"/>
        <end position="16"/>
    </location>
</feature>
<evidence type="ECO:0000256" key="1">
    <source>
        <dbReference type="SAM" id="MobiDB-lite"/>
    </source>
</evidence>
<proteinExistence type="predicted"/>
<evidence type="ECO:0000313" key="3">
    <source>
        <dbReference type="Proteomes" id="UP000236370"/>
    </source>
</evidence>
<dbReference type="AlphaFoldDB" id="A0A2J8NT37"/>